<evidence type="ECO:0000313" key="3">
    <source>
        <dbReference type="Proteomes" id="UP000252355"/>
    </source>
</evidence>
<evidence type="ECO:0000313" key="2">
    <source>
        <dbReference type="EMBL" id="RCK81325.1"/>
    </source>
</evidence>
<feature type="region of interest" description="Disordered" evidence="1">
    <location>
        <begin position="1"/>
        <end position="33"/>
    </location>
</feature>
<sequence length="88" mass="10075">MARAKTIKKAETKQPEPPRKKEKEKIAQGAPREYDQAEVYEEGEMIYHKIWDDTGEVLEVGTTDDGIRKMKVHFEKVGVKSLRMGQVG</sequence>
<protein>
    <submittedName>
        <fullName evidence="2">Uncharacterized protein</fullName>
    </submittedName>
</protein>
<reference evidence="2 3" key="1">
    <citation type="submission" date="2018-05" db="EMBL/GenBank/DDBJ databases">
        <title>A metagenomic window into the 2 km-deep terrestrial subsurface aquifer revealed taxonomically and functionally diverse microbial community comprising novel uncultured bacterial lineages.</title>
        <authorList>
            <person name="Kadnikov V.V."/>
            <person name="Mardanov A.V."/>
            <person name="Beletsky A.V."/>
            <person name="Banks D."/>
            <person name="Pimenov N.V."/>
            <person name="Frank Y.A."/>
            <person name="Karnachuk O.V."/>
            <person name="Ravin N.V."/>
        </authorList>
    </citation>
    <scope>NUCLEOTIDE SEQUENCE [LARGE SCALE GENOMIC DNA]</scope>
    <source>
        <strain evidence="2">BY5</strain>
    </source>
</reference>
<comment type="caution">
    <text evidence="2">The sequence shown here is derived from an EMBL/GenBank/DDBJ whole genome shotgun (WGS) entry which is preliminary data.</text>
</comment>
<evidence type="ECO:0000256" key="1">
    <source>
        <dbReference type="SAM" id="MobiDB-lite"/>
    </source>
</evidence>
<proteinExistence type="predicted"/>
<dbReference type="Proteomes" id="UP000252355">
    <property type="component" value="Unassembled WGS sequence"/>
</dbReference>
<gene>
    <name evidence="2" type="ORF">OZSIB_2194</name>
</gene>
<accession>A0A367ZT55</accession>
<name>A0A367ZT55_9BACT</name>
<dbReference type="AlphaFoldDB" id="A0A367ZT55"/>
<feature type="compositionally biased region" description="Basic and acidic residues" evidence="1">
    <location>
        <begin position="8"/>
        <end position="26"/>
    </location>
</feature>
<organism evidence="2 3">
    <name type="scientific">Candidatus Ozemobacter sibiricus</name>
    <dbReference type="NCBI Taxonomy" id="2268124"/>
    <lineage>
        <taxon>Bacteria</taxon>
        <taxon>Candidatus Ozemobacteria</taxon>
        <taxon>Candidatus Ozemobacterales</taxon>
        <taxon>Candidatus Ozemobacteraceae</taxon>
        <taxon>Candidatus Ozemobacter</taxon>
    </lineage>
</organism>
<dbReference type="EMBL" id="QOQW01000002">
    <property type="protein sequence ID" value="RCK81325.1"/>
    <property type="molecule type" value="Genomic_DNA"/>
</dbReference>